<feature type="compositionally biased region" description="Basic and acidic residues" evidence="1">
    <location>
        <begin position="50"/>
        <end position="79"/>
    </location>
</feature>
<reference evidence="2" key="1">
    <citation type="submission" date="2020-03" db="EMBL/GenBank/DDBJ databases">
        <authorList>
            <person name="Weist P."/>
        </authorList>
    </citation>
    <scope>NUCLEOTIDE SEQUENCE</scope>
</reference>
<gene>
    <name evidence="2" type="ORF">PLEPLA_LOCUS20474</name>
</gene>
<dbReference type="EMBL" id="CADEAL010001438">
    <property type="protein sequence ID" value="CAB1432411.1"/>
    <property type="molecule type" value="Genomic_DNA"/>
</dbReference>
<keyword evidence="3" id="KW-1185">Reference proteome</keyword>
<evidence type="ECO:0000313" key="3">
    <source>
        <dbReference type="Proteomes" id="UP001153269"/>
    </source>
</evidence>
<name>A0A9N7UK98_PLEPL</name>
<accession>A0A9N7UK98</accession>
<feature type="region of interest" description="Disordered" evidence="1">
    <location>
        <begin position="45"/>
        <end position="79"/>
    </location>
</feature>
<proteinExistence type="predicted"/>
<protein>
    <submittedName>
        <fullName evidence="2">Uncharacterized protein</fullName>
    </submittedName>
</protein>
<evidence type="ECO:0000256" key="1">
    <source>
        <dbReference type="SAM" id="MobiDB-lite"/>
    </source>
</evidence>
<organism evidence="2 3">
    <name type="scientific">Pleuronectes platessa</name>
    <name type="common">European plaice</name>
    <dbReference type="NCBI Taxonomy" id="8262"/>
    <lineage>
        <taxon>Eukaryota</taxon>
        <taxon>Metazoa</taxon>
        <taxon>Chordata</taxon>
        <taxon>Craniata</taxon>
        <taxon>Vertebrata</taxon>
        <taxon>Euteleostomi</taxon>
        <taxon>Actinopterygii</taxon>
        <taxon>Neopterygii</taxon>
        <taxon>Teleostei</taxon>
        <taxon>Neoteleostei</taxon>
        <taxon>Acanthomorphata</taxon>
        <taxon>Carangaria</taxon>
        <taxon>Pleuronectiformes</taxon>
        <taxon>Pleuronectoidei</taxon>
        <taxon>Pleuronectidae</taxon>
        <taxon>Pleuronectes</taxon>
    </lineage>
</organism>
<evidence type="ECO:0000313" key="2">
    <source>
        <dbReference type="EMBL" id="CAB1432411.1"/>
    </source>
</evidence>
<comment type="caution">
    <text evidence="2">The sequence shown here is derived from an EMBL/GenBank/DDBJ whole genome shotgun (WGS) entry which is preliminary data.</text>
</comment>
<dbReference type="Proteomes" id="UP001153269">
    <property type="component" value="Unassembled WGS sequence"/>
</dbReference>
<dbReference type="AlphaFoldDB" id="A0A9N7UK98"/>
<sequence>MLRPHKGDKPNRDVLCCPAGLGRYVLVVLVELVVVLVVDGSSCGAGNKGTTDRRGLKRKTDGHLQHEMDNKQEKTKMSPEVEDVFFPAPSWFNHILGDSPIGRYQLSITLDPHWIITY</sequence>